<protein>
    <recommendedName>
        <fullName evidence="9">Methyltransferase</fullName>
        <ecNumber evidence="9">2.1.1.-</ecNumber>
    </recommendedName>
</protein>
<dbReference type="GO" id="GO:0009307">
    <property type="term" value="P:DNA restriction-modification system"/>
    <property type="evidence" value="ECO:0007669"/>
    <property type="project" value="UniProtKB-KW"/>
</dbReference>
<dbReference type="RefSeq" id="WP_136793045.1">
    <property type="nucleotide sequence ID" value="NZ_SWAU01000124.1"/>
</dbReference>
<dbReference type="Gene3D" id="3.40.50.150">
    <property type="entry name" value="Vaccinia Virus protein VP39"/>
    <property type="match status" value="1"/>
</dbReference>
<organism evidence="11 12">
    <name type="scientific">Cereibacter changlensis</name>
    <dbReference type="NCBI Taxonomy" id="402884"/>
    <lineage>
        <taxon>Bacteria</taxon>
        <taxon>Pseudomonadati</taxon>
        <taxon>Pseudomonadota</taxon>
        <taxon>Alphaproteobacteria</taxon>
        <taxon>Rhodobacterales</taxon>
        <taxon>Paracoccaceae</taxon>
        <taxon>Cereibacter</taxon>
    </lineage>
</organism>
<evidence type="ECO:0000259" key="10">
    <source>
        <dbReference type="Pfam" id="PF01555"/>
    </source>
</evidence>
<dbReference type="SUPFAM" id="SSF53335">
    <property type="entry name" value="S-adenosyl-L-methionine-dependent methyltransferases"/>
    <property type="match status" value="1"/>
</dbReference>
<dbReference type="GO" id="GO:0032259">
    <property type="term" value="P:methylation"/>
    <property type="evidence" value="ECO:0007669"/>
    <property type="project" value="UniProtKB-KW"/>
</dbReference>
<proteinExistence type="inferred from homology"/>
<evidence type="ECO:0000256" key="9">
    <source>
        <dbReference type="RuleBase" id="RU362026"/>
    </source>
</evidence>
<dbReference type="GO" id="GO:0005737">
    <property type="term" value="C:cytoplasm"/>
    <property type="evidence" value="ECO:0007669"/>
    <property type="project" value="TreeGrafter"/>
</dbReference>
<keyword evidence="4" id="KW-0949">S-adenosyl-L-methionine</keyword>
<comment type="similarity">
    <text evidence="1">Belongs to the N(4)/N(6)-methyltransferase family. N(4) subfamily.</text>
</comment>
<dbReference type="PRINTS" id="PR00508">
    <property type="entry name" value="S21N4MTFRASE"/>
</dbReference>
<evidence type="ECO:0000313" key="11">
    <source>
        <dbReference type="EMBL" id="TKA96086.1"/>
    </source>
</evidence>
<sequence>MTILNPRFQAGALIAAAETAVSTRRTPPSDQKQTAQSVIVGDCLDVLRAMPAGSIDAVVTSPPYNCGVAYRSYDDKQPRDLYLQWMDDVAQQISKVLTDKGGLFLNLASTSTDPWIAADVADRFRQHLTLQNRITWVKSISVDGKTRGHFKPINSSRFLNRTNEEIYHFTKRGDAVIDRLAIGVPYQDKSNVSRWKQGQDRRCGGNSWHIPYETIRSKAGRHGHPAAFPVGVPLRCLGMHGEKGLVLDPFLGSGTTLVAARMAGWNGIGIEIDEAYAEAARWRIAAADPPKRAEPVLVSG</sequence>
<dbReference type="Pfam" id="PF01555">
    <property type="entry name" value="N6_N4_Mtase"/>
    <property type="match status" value="1"/>
</dbReference>
<accession>A0A4U0YZA2</accession>
<dbReference type="InterPro" id="IPR002941">
    <property type="entry name" value="DNA_methylase_N4/N6"/>
</dbReference>
<dbReference type="PANTHER" id="PTHR13370">
    <property type="entry name" value="RNA METHYLASE-RELATED"/>
    <property type="match status" value="1"/>
</dbReference>
<dbReference type="PANTHER" id="PTHR13370:SF3">
    <property type="entry name" value="TRNA (GUANINE(10)-N2)-METHYLTRANSFERASE HOMOLOG"/>
    <property type="match status" value="1"/>
</dbReference>
<dbReference type="GO" id="GO:0003677">
    <property type="term" value="F:DNA binding"/>
    <property type="evidence" value="ECO:0007669"/>
    <property type="project" value="UniProtKB-KW"/>
</dbReference>
<dbReference type="AlphaFoldDB" id="A0A4U0YZA2"/>
<evidence type="ECO:0000256" key="7">
    <source>
        <dbReference type="ARBA" id="ARBA00047942"/>
    </source>
</evidence>
<evidence type="ECO:0000256" key="5">
    <source>
        <dbReference type="ARBA" id="ARBA00022747"/>
    </source>
</evidence>
<dbReference type="InterPro" id="IPR017985">
    <property type="entry name" value="MeTrfase_CN4_CS"/>
</dbReference>
<keyword evidence="3 11" id="KW-0808">Transferase</keyword>
<reference evidence="11 12" key="1">
    <citation type="submission" date="2019-04" db="EMBL/GenBank/DDBJ databases">
        <title>Crypto-aerobic microbial life in anoxic (sulfidic) marine sediments.</title>
        <authorList>
            <person name="Bhattacharya S."/>
            <person name="Roy C."/>
            <person name="Mondal N."/>
            <person name="Sarkar J."/>
            <person name="Mandal S."/>
            <person name="Rameez M.J."/>
            <person name="Ghosh W."/>
        </authorList>
    </citation>
    <scope>NUCLEOTIDE SEQUENCE [LARGE SCALE GENOMIC DNA]</scope>
    <source>
        <strain evidence="11 12">SBBC</strain>
    </source>
</reference>
<dbReference type="EC" id="2.1.1.-" evidence="9"/>
<evidence type="ECO:0000256" key="4">
    <source>
        <dbReference type="ARBA" id="ARBA00022691"/>
    </source>
</evidence>
<comment type="caution">
    <text evidence="11">The sequence shown here is derived from an EMBL/GenBank/DDBJ whole genome shotgun (WGS) entry which is preliminary data.</text>
</comment>
<keyword evidence="5" id="KW-0680">Restriction system</keyword>
<dbReference type="GO" id="GO:0009007">
    <property type="term" value="F:site-specific DNA-methyltransferase (adenine-specific) activity"/>
    <property type="evidence" value="ECO:0007669"/>
    <property type="project" value="UniProtKB-EC"/>
</dbReference>
<dbReference type="GO" id="GO:0015667">
    <property type="term" value="F:site-specific DNA-methyltransferase (cytosine-N4-specific) activity"/>
    <property type="evidence" value="ECO:0007669"/>
    <property type="project" value="UniProtKB-EC"/>
</dbReference>
<dbReference type="Proteomes" id="UP000306340">
    <property type="component" value="Unassembled WGS sequence"/>
</dbReference>
<evidence type="ECO:0000256" key="2">
    <source>
        <dbReference type="ARBA" id="ARBA00022603"/>
    </source>
</evidence>
<comment type="catalytic activity">
    <reaction evidence="8">
        <text>a 2'-deoxycytidine in DNA + S-adenosyl-L-methionine = an N(4)-methyl-2'-deoxycytidine in DNA + S-adenosyl-L-homocysteine + H(+)</text>
        <dbReference type="Rhea" id="RHEA:16857"/>
        <dbReference type="Rhea" id="RHEA-COMP:11369"/>
        <dbReference type="Rhea" id="RHEA-COMP:13674"/>
        <dbReference type="ChEBI" id="CHEBI:15378"/>
        <dbReference type="ChEBI" id="CHEBI:57856"/>
        <dbReference type="ChEBI" id="CHEBI:59789"/>
        <dbReference type="ChEBI" id="CHEBI:85452"/>
        <dbReference type="ChEBI" id="CHEBI:137933"/>
        <dbReference type="EC" id="2.1.1.113"/>
    </reaction>
</comment>
<keyword evidence="6" id="KW-0238">DNA-binding</keyword>
<keyword evidence="2 11" id="KW-0489">Methyltransferase</keyword>
<name>A0A4U0YZA2_9RHOB</name>
<dbReference type="InterPro" id="IPR001091">
    <property type="entry name" value="RM_Methyltransferase"/>
</dbReference>
<evidence type="ECO:0000256" key="3">
    <source>
        <dbReference type="ARBA" id="ARBA00022679"/>
    </source>
</evidence>
<dbReference type="EMBL" id="SWAU01000124">
    <property type="protein sequence ID" value="TKA96086.1"/>
    <property type="molecule type" value="Genomic_DNA"/>
</dbReference>
<dbReference type="GO" id="GO:0008170">
    <property type="term" value="F:N-methyltransferase activity"/>
    <property type="evidence" value="ECO:0007669"/>
    <property type="project" value="InterPro"/>
</dbReference>
<evidence type="ECO:0000256" key="1">
    <source>
        <dbReference type="ARBA" id="ARBA00010203"/>
    </source>
</evidence>
<evidence type="ECO:0000313" key="12">
    <source>
        <dbReference type="Proteomes" id="UP000306340"/>
    </source>
</evidence>
<feature type="domain" description="DNA methylase N-4/N-6" evidence="10">
    <location>
        <begin position="55"/>
        <end position="280"/>
    </location>
</feature>
<comment type="catalytic activity">
    <reaction evidence="7">
        <text>a 2'-deoxyadenosine in DNA + S-adenosyl-L-methionine = an N(6)-methyl-2'-deoxyadenosine in DNA + S-adenosyl-L-homocysteine + H(+)</text>
        <dbReference type="Rhea" id="RHEA:15197"/>
        <dbReference type="Rhea" id="RHEA-COMP:12418"/>
        <dbReference type="Rhea" id="RHEA-COMP:12419"/>
        <dbReference type="ChEBI" id="CHEBI:15378"/>
        <dbReference type="ChEBI" id="CHEBI:57856"/>
        <dbReference type="ChEBI" id="CHEBI:59789"/>
        <dbReference type="ChEBI" id="CHEBI:90615"/>
        <dbReference type="ChEBI" id="CHEBI:90616"/>
        <dbReference type="EC" id="2.1.1.72"/>
    </reaction>
</comment>
<evidence type="ECO:0000256" key="8">
    <source>
        <dbReference type="ARBA" id="ARBA00049120"/>
    </source>
</evidence>
<dbReference type="PROSITE" id="PS00093">
    <property type="entry name" value="N4_MTASE"/>
    <property type="match status" value="1"/>
</dbReference>
<dbReference type="InterPro" id="IPR029063">
    <property type="entry name" value="SAM-dependent_MTases_sf"/>
</dbReference>
<evidence type="ECO:0000256" key="6">
    <source>
        <dbReference type="ARBA" id="ARBA00023125"/>
    </source>
</evidence>
<gene>
    <name evidence="11" type="ORF">FAZ78_13400</name>
</gene>